<dbReference type="Gene3D" id="3.20.20.100">
    <property type="entry name" value="NADP-dependent oxidoreductase domain"/>
    <property type="match status" value="1"/>
</dbReference>
<dbReference type="GO" id="GO:0016491">
    <property type="term" value="F:oxidoreductase activity"/>
    <property type="evidence" value="ECO:0007669"/>
    <property type="project" value="UniProtKB-KW"/>
</dbReference>
<keyword evidence="4" id="KW-1185">Reference proteome</keyword>
<dbReference type="InterPro" id="IPR036812">
    <property type="entry name" value="NAD(P)_OxRdtase_dom_sf"/>
</dbReference>
<dbReference type="AlphaFoldDB" id="A0A561SSK7"/>
<dbReference type="PANTHER" id="PTHR43364">
    <property type="entry name" value="NADH-SPECIFIC METHYLGLYOXAL REDUCTASE-RELATED"/>
    <property type="match status" value="1"/>
</dbReference>
<dbReference type="OrthoDB" id="9768793at2"/>
<dbReference type="InterPro" id="IPR023210">
    <property type="entry name" value="NADP_OxRdtase_dom"/>
</dbReference>
<protein>
    <submittedName>
        <fullName evidence="3">Aryl-alcohol dehydrogenase-like predicted oxidoreductase</fullName>
    </submittedName>
</protein>
<comment type="caution">
    <text evidence="3">The sequence shown here is derived from an EMBL/GenBank/DDBJ whole genome shotgun (WGS) entry which is preliminary data.</text>
</comment>
<dbReference type="SUPFAM" id="SSF51430">
    <property type="entry name" value="NAD(P)-linked oxidoreductase"/>
    <property type="match status" value="1"/>
</dbReference>
<dbReference type="PANTHER" id="PTHR43364:SF4">
    <property type="entry name" value="NAD(P)-LINKED OXIDOREDUCTASE SUPERFAMILY PROTEIN"/>
    <property type="match status" value="1"/>
</dbReference>
<accession>A0A561SSK7</accession>
<evidence type="ECO:0000313" key="3">
    <source>
        <dbReference type="EMBL" id="TWF77843.1"/>
    </source>
</evidence>
<evidence type="ECO:0000259" key="2">
    <source>
        <dbReference type="Pfam" id="PF00248"/>
    </source>
</evidence>
<reference evidence="3 4" key="1">
    <citation type="submission" date="2019-06" db="EMBL/GenBank/DDBJ databases">
        <title>Sequencing the genomes of 1000 actinobacteria strains.</title>
        <authorList>
            <person name="Klenk H.-P."/>
        </authorList>
    </citation>
    <scope>NUCLEOTIDE SEQUENCE [LARGE SCALE GENOMIC DNA]</scope>
    <source>
        <strain evidence="3 4">DSM 45671</strain>
    </source>
</reference>
<dbReference type="Proteomes" id="UP000321261">
    <property type="component" value="Unassembled WGS sequence"/>
</dbReference>
<name>A0A561SSK7_9PSEU</name>
<sequence length="338" mass="36093">MTPAEPRTLGRSGIEVSALGLGCWAIGGTWTFLGSPGGWSAVDDDESVRALRRAHELGVTFFDTAANYGAGHSERILGRAFAGQRDDVVLATKFGYRVDEAQRAVSEFEEPTSDAELESRIRQELAASLRRLGTDHIDVYQLHVGDLPAEQALRMVDVLADLVREGKIRAWGWSTDDAASIRALADAPGFSVVQHGLSVLGYEDPAVLALCDEFNLASINRSPLAMGALTGKFTPSTTFADDDQRSRAAWHPAFAAGRPTADWLTRLDAVRDVLTSDGRTLAQGALAWIWARSPRTVPIPGFKTVAQVEENAAALAAGPLTRAQMAEIAGILDGAAVG</sequence>
<gene>
    <name evidence="3" type="ORF">FHX44_113758</name>
</gene>
<evidence type="ECO:0000256" key="1">
    <source>
        <dbReference type="ARBA" id="ARBA00023002"/>
    </source>
</evidence>
<dbReference type="Pfam" id="PF00248">
    <property type="entry name" value="Aldo_ket_red"/>
    <property type="match status" value="1"/>
</dbReference>
<organism evidence="3 4">
    <name type="scientific">Pseudonocardia hierapolitana</name>
    <dbReference type="NCBI Taxonomy" id="1128676"/>
    <lineage>
        <taxon>Bacteria</taxon>
        <taxon>Bacillati</taxon>
        <taxon>Actinomycetota</taxon>
        <taxon>Actinomycetes</taxon>
        <taxon>Pseudonocardiales</taxon>
        <taxon>Pseudonocardiaceae</taxon>
        <taxon>Pseudonocardia</taxon>
    </lineage>
</organism>
<dbReference type="CDD" id="cd19086">
    <property type="entry name" value="AKR_AKR11C1"/>
    <property type="match status" value="1"/>
</dbReference>
<dbReference type="InterPro" id="IPR050523">
    <property type="entry name" value="AKR_Detox_Biosynth"/>
</dbReference>
<proteinExistence type="predicted"/>
<feature type="domain" description="NADP-dependent oxidoreductase" evidence="2">
    <location>
        <begin position="19"/>
        <end position="332"/>
    </location>
</feature>
<keyword evidence="1" id="KW-0560">Oxidoreductase</keyword>
<evidence type="ECO:0000313" key="4">
    <source>
        <dbReference type="Proteomes" id="UP000321261"/>
    </source>
</evidence>
<dbReference type="EMBL" id="VIWU01000001">
    <property type="protein sequence ID" value="TWF77843.1"/>
    <property type="molecule type" value="Genomic_DNA"/>
</dbReference>
<dbReference type="RefSeq" id="WP_147256946.1">
    <property type="nucleotide sequence ID" value="NZ_VIWU01000001.1"/>
</dbReference>